<dbReference type="Pfam" id="PF15731">
    <property type="entry name" value="MqsA_antitoxin"/>
    <property type="match status" value="1"/>
</dbReference>
<accession>A0A1B7XA35</accession>
<dbReference type="GO" id="GO:0003677">
    <property type="term" value="F:DNA binding"/>
    <property type="evidence" value="ECO:0007669"/>
    <property type="project" value="InterPro"/>
</dbReference>
<dbReference type="Proteomes" id="UP000091979">
    <property type="component" value="Unassembled WGS sequence"/>
</dbReference>
<dbReference type="NCBIfam" id="TIGR03830">
    <property type="entry name" value="CxxCG_CxxCG_HTH"/>
    <property type="match status" value="1"/>
</dbReference>
<dbReference type="STRING" id="1560234.SP90_13645"/>
<dbReference type="InterPro" id="IPR032758">
    <property type="entry name" value="MqsA/HigA-2"/>
</dbReference>
<dbReference type="Gene3D" id="3.10.20.860">
    <property type="match status" value="1"/>
</dbReference>
<dbReference type="AlphaFoldDB" id="A0A1B7XA35"/>
<evidence type="ECO:0000259" key="2">
    <source>
        <dbReference type="PROSITE" id="PS50943"/>
    </source>
</evidence>
<dbReference type="EMBL" id="JXMS01000028">
    <property type="protein sequence ID" value="OBQ46235.1"/>
    <property type="molecule type" value="Genomic_DNA"/>
</dbReference>
<dbReference type="CDD" id="cd00093">
    <property type="entry name" value="HTH_XRE"/>
    <property type="match status" value="1"/>
</dbReference>
<comment type="caution">
    <text evidence="3">The sequence shown here is derived from an EMBL/GenBank/DDBJ whole genome shotgun (WGS) entry which is preliminary data.</text>
</comment>
<dbReference type="SUPFAM" id="SSF47413">
    <property type="entry name" value="lambda repressor-like DNA-binding domains"/>
    <property type="match status" value="1"/>
</dbReference>
<dbReference type="PATRIC" id="fig|1560234.3.peg.1842"/>
<feature type="domain" description="HTH cro/C1-type" evidence="2">
    <location>
        <begin position="77"/>
        <end position="133"/>
    </location>
</feature>
<dbReference type="InterPro" id="IPR022452">
    <property type="entry name" value="MqsA"/>
</dbReference>
<organism evidence="3 4">
    <name type="scientific">Halodesulfovibrio spirochaetisodalis</name>
    <dbReference type="NCBI Taxonomy" id="1560234"/>
    <lineage>
        <taxon>Bacteria</taxon>
        <taxon>Pseudomonadati</taxon>
        <taxon>Thermodesulfobacteriota</taxon>
        <taxon>Desulfovibrionia</taxon>
        <taxon>Desulfovibrionales</taxon>
        <taxon>Desulfovibrionaceae</taxon>
        <taxon>Halodesulfovibrio</taxon>
    </lineage>
</organism>
<dbReference type="InterPro" id="IPR022453">
    <property type="entry name" value="Znf_MqsA-type"/>
</dbReference>
<reference evidence="3 4" key="1">
    <citation type="submission" date="2015-01" db="EMBL/GenBank/DDBJ databases">
        <title>Desulfovibrio sp. JC271 draft genome sequence.</title>
        <authorList>
            <person name="Shivani Y."/>
            <person name="Subhash Y."/>
            <person name="Sasikala C."/>
            <person name="Ramana C.V."/>
        </authorList>
    </citation>
    <scope>NUCLEOTIDE SEQUENCE [LARGE SCALE GENOMIC DNA]</scope>
    <source>
        <strain evidence="3 4">JC271</strain>
    </source>
</reference>
<evidence type="ECO:0000256" key="1">
    <source>
        <dbReference type="SAM" id="MobiDB-lite"/>
    </source>
</evidence>
<dbReference type="NCBIfam" id="TIGR03831">
    <property type="entry name" value="YgiT_finger"/>
    <property type="match status" value="1"/>
</dbReference>
<sequence>MTISDAICPFCEAGRVTPKLGRDYSYQDETIHLATYESFVCDECGEEFVDAKANAESSRKIIEFQRQVDGLLSAAEIIQCRKQYGLNQKEFADLLGVAEKSFARWETSTVKQGTQIDNLLRTYLKYPKAVDALADYDTYKLKIEKALSKASILTTPSKPQPHESYLKTLKVKYVIKTVESDEQLDEGTNNFIQLLRVALSSSKSMGKELGYKEGKLRAEIAQQIERHHKARNAEESHYVPIPRKSLNMQSKR</sequence>
<dbReference type="RefSeq" id="WP_066857374.1">
    <property type="nucleotide sequence ID" value="NZ_JXMS01000028.1"/>
</dbReference>
<proteinExistence type="predicted"/>
<name>A0A1B7XA35_9BACT</name>
<protein>
    <recommendedName>
        <fullName evidence="2">HTH cro/C1-type domain-containing protein</fullName>
    </recommendedName>
</protein>
<dbReference type="Gene3D" id="1.10.260.40">
    <property type="entry name" value="lambda repressor-like DNA-binding domains"/>
    <property type="match status" value="1"/>
</dbReference>
<dbReference type="PROSITE" id="PS50943">
    <property type="entry name" value="HTH_CROC1"/>
    <property type="match status" value="1"/>
</dbReference>
<dbReference type="InterPro" id="IPR001387">
    <property type="entry name" value="Cro/C1-type_HTH"/>
</dbReference>
<dbReference type="OrthoDB" id="7349669at2"/>
<evidence type="ECO:0000313" key="4">
    <source>
        <dbReference type="Proteomes" id="UP000091979"/>
    </source>
</evidence>
<gene>
    <name evidence="3" type="ORF">SP90_13645</name>
</gene>
<evidence type="ECO:0000313" key="3">
    <source>
        <dbReference type="EMBL" id="OBQ46235.1"/>
    </source>
</evidence>
<feature type="region of interest" description="Disordered" evidence="1">
    <location>
        <begin position="228"/>
        <end position="252"/>
    </location>
</feature>
<dbReference type="InterPro" id="IPR010982">
    <property type="entry name" value="Lambda_DNA-bd_dom_sf"/>
</dbReference>
<keyword evidence="4" id="KW-1185">Reference proteome</keyword>